<reference evidence="3" key="2">
    <citation type="submission" date="2021-10" db="EMBL/GenBank/DDBJ databases">
        <title>Phylogenomics reveals ancestral predisposition of the termite-cultivated fungus Termitomyces towards a domesticated lifestyle.</title>
        <authorList>
            <person name="Auxier B."/>
            <person name="Grum-Grzhimaylo A."/>
            <person name="Cardenas M.E."/>
            <person name="Lodge J.D."/>
            <person name="Laessoe T."/>
            <person name="Pedersen O."/>
            <person name="Smith M.E."/>
            <person name="Kuyper T.W."/>
            <person name="Franco-Molano E.A."/>
            <person name="Baroni T.J."/>
            <person name="Aanen D.K."/>
        </authorList>
    </citation>
    <scope>NUCLEOTIDE SEQUENCE</scope>
    <source>
        <strain evidence="3">AP01</strain>
        <tissue evidence="3">Mycelium</tissue>
    </source>
</reference>
<feature type="compositionally biased region" description="Basic and acidic residues" evidence="2">
    <location>
        <begin position="179"/>
        <end position="193"/>
    </location>
</feature>
<sequence length="303" mass="32418">MLAMCPGRCSSWLTASKPVLPSSTRGYAISVKLAKPLPGKKLPRVFKDKKAFQYNWYTKILNGGAEGPLLFLHHNQFSATRLIKLRRDILTAANKTTPSLATAAIPASPIIQPTLTVIRTSIFGAALRDFPGVNLDAADQMIGDTSGNFAVLALPTFDPPQLNTILRSLERGVPPRLPKTPEELKKEQDEKNADPAQPGRRMKRVRQVLHPELKLVGALIEGRVFLPEGVKDVSKLPTLDTLRAQIVGLLSAPGAQLAGVLSQASGGTLARTLEGLKKGLEEDAAGTGAESASAPPSSTQTRN</sequence>
<dbReference type="PANTHER" id="PTHR11560">
    <property type="entry name" value="39S RIBOSOMAL PROTEIN L10, MITOCHONDRIAL"/>
    <property type="match status" value="1"/>
</dbReference>
<keyword evidence="4" id="KW-1185">Reference proteome</keyword>
<dbReference type="InterPro" id="IPR047865">
    <property type="entry name" value="Ribosomal_uL10_bac_type"/>
</dbReference>
<dbReference type="EMBL" id="JABCKV010000107">
    <property type="protein sequence ID" value="KAG5643539.1"/>
    <property type="molecule type" value="Genomic_DNA"/>
</dbReference>
<feature type="compositionally biased region" description="Polar residues" evidence="2">
    <location>
        <begin position="294"/>
        <end position="303"/>
    </location>
</feature>
<dbReference type="InterPro" id="IPR043141">
    <property type="entry name" value="Ribosomal_uL10-like_sf"/>
</dbReference>
<feature type="region of interest" description="Disordered" evidence="2">
    <location>
        <begin position="171"/>
        <end position="202"/>
    </location>
</feature>
<dbReference type="AlphaFoldDB" id="A0A9P7G468"/>
<comment type="caution">
    <text evidence="3">The sequence shown here is derived from an EMBL/GenBank/DDBJ whole genome shotgun (WGS) entry which is preliminary data.</text>
</comment>
<evidence type="ECO:0000256" key="1">
    <source>
        <dbReference type="ARBA" id="ARBA00008889"/>
    </source>
</evidence>
<dbReference type="SUPFAM" id="SSF160369">
    <property type="entry name" value="Ribosomal protein L10-like"/>
    <property type="match status" value="1"/>
</dbReference>
<proteinExistence type="inferred from homology"/>
<reference evidence="3" key="1">
    <citation type="submission" date="2020-07" db="EMBL/GenBank/DDBJ databases">
        <authorList>
            <person name="Nieuwenhuis M."/>
            <person name="Van De Peppel L.J.J."/>
        </authorList>
    </citation>
    <scope>NUCLEOTIDE SEQUENCE</scope>
    <source>
        <strain evidence="3">AP01</strain>
        <tissue evidence="3">Mycelium</tissue>
    </source>
</reference>
<protein>
    <recommendedName>
        <fullName evidence="5">50S ribosomal protein L10</fullName>
    </recommendedName>
</protein>
<evidence type="ECO:0000313" key="3">
    <source>
        <dbReference type="EMBL" id="KAG5643539.1"/>
    </source>
</evidence>
<evidence type="ECO:0000256" key="2">
    <source>
        <dbReference type="SAM" id="MobiDB-lite"/>
    </source>
</evidence>
<accession>A0A9P7G468</accession>
<evidence type="ECO:0000313" key="4">
    <source>
        <dbReference type="Proteomes" id="UP000775547"/>
    </source>
</evidence>
<comment type="similarity">
    <text evidence="1">Belongs to the universal ribosomal protein uL10 family.</text>
</comment>
<feature type="region of interest" description="Disordered" evidence="2">
    <location>
        <begin position="280"/>
        <end position="303"/>
    </location>
</feature>
<organism evidence="3 4">
    <name type="scientific">Asterophora parasitica</name>
    <dbReference type="NCBI Taxonomy" id="117018"/>
    <lineage>
        <taxon>Eukaryota</taxon>
        <taxon>Fungi</taxon>
        <taxon>Dikarya</taxon>
        <taxon>Basidiomycota</taxon>
        <taxon>Agaricomycotina</taxon>
        <taxon>Agaricomycetes</taxon>
        <taxon>Agaricomycetidae</taxon>
        <taxon>Agaricales</taxon>
        <taxon>Tricholomatineae</taxon>
        <taxon>Lyophyllaceae</taxon>
        <taxon>Asterophora</taxon>
    </lineage>
</organism>
<dbReference type="OrthoDB" id="360689at2759"/>
<name>A0A9P7G468_9AGAR</name>
<gene>
    <name evidence="3" type="ORF">DXG03_000680</name>
</gene>
<evidence type="ECO:0008006" key="5">
    <source>
        <dbReference type="Google" id="ProtNLM"/>
    </source>
</evidence>
<dbReference type="Proteomes" id="UP000775547">
    <property type="component" value="Unassembled WGS sequence"/>
</dbReference>